<proteinExistence type="predicted"/>
<dbReference type="EMBL" id="JADKMA010000003">
    <property type="protein sequence ID" value="MBO8190312.1"/>
    <property type="molecule type" value="Genomic_DNA"/>
</dbReference>
<organism evidence="1 2">
    <name type="scientific">Streptomyces oryzae</name>
    <dbReference type="NCBI Taxonomy" id="1434886"/>
    <lineage>
        <taxon>Bacteria</taxon>
        <taxon>Bacillati</taxon>
        <taxon>Actinomycetota</taxon>
        <taxon>Actinomycetes</taxon>
        <taxon>Kitasatosporales</taxon>
        <taxon>Streptomycetaceae</taxon>
        <taxon>Streptomyces</taxon>
    </lineage>
</organism>
<protein>
    <recommendedName>
        <fullName evidence="3">ATP-grasp domain-containing protein</fullName>
    </recommendedName>
</protein>
<gene>
    <name evidence="1" type="ORF">ITI46_01060</name>
</gene>
<dbReference type="Proteomes" id="UP001519064">
    <property type="component" value="Unassembled WGS sequence"/>
</dbReference>
<name>A0ABS3X5D3_9ACTN</name>
<comment type="caution">
    <text evidence="1">The sequence shown here is derived from an EMBL/GenBank/DDBJ whole genome shotgun (WGS) entry which is preliminary data.</text>
</comment>
<keyword evidence="2" id="KW-1185">Reference proteome</keyword>
<dbReference type="RefSeq" id="WP_209237208.1">
    <property type="nucleotide sequence ID" value="NZ_JADKMA010000003.1"/>
</dbReference>
<accession>A0ABS3X5D3</accession>
<evidence type="ECO:0000313" key="2">
    <source>
        <dbReference type="Proteomes" id="UP001519064"/>
    </source>
</evidence>
<evidence type="ECO:0000313" key="1">
    <source>
        <dbReference type="EMBL" id="MBO8190312.1"/>
    </source>
</evidence>
<sequence>MASKPVLVLNGEGLGQHFDLASELLATGVEVVFRSIEELAIDIRPGGVRVRETVNGRDLADFGLVQVLAFQRPTATLLNAVADYLAARGVRAVNVAGIGAPTRLFKYVRLGNRGLSIPSTVYLPPRLLLGAYHDLAAQLDLPFVLKAVTGGRGGRTSLVSSEAAFIEKLRGADRTRGFLAQELVPPDGSYFLLVLGGHVAFAVQYRSGGGGDLLAKSGWDDATVVDLQRLDPAAQGTAVQAAMSLGYDIAGVHLVRHWTTGQWCVLNVSPNPPIGSGGHTADKVSAYSAYLKRRLTDPEQTDADGLLDPDVTGLRLD</sequence>
<reference evidence="1 2" key="1">
    <citation type="submission" date="2020-11" db="EMBL/GenBank/DDBJ databases">
        <title>Streptomyces spirodelae sp. nov., isolated from duckweed.</title>
        <authorList>
            <person name="Saimee Y."/>
            <person name="Duangmal K."/>
        </authorList>
    </citation>
    <scope>NUCLEOTIDE SEQUENCE [LARGE SCALE GENOMIC DNA]</scope>
    <source>
        <strain evidence="1 2">S16-07</strain>
    </source>
</reference>
<dbReference type="Gene3D" id="3.30.470.20">
    <property type="entry name" value="ATP-grasp fold, B domain"/>
    <property type="match status" value="1"/>
</dbReference>
<evidence type="ECO:0008006" key="3">
    <source>
        <dbReference type="Google" id="ProtNLM"/>
    </source>
</evidence>
<dbReference type="SUPFAM" id="SSF56059">
    <property type="entry name" value="Glutathione synthetase ATP-binding domain-like"/>
    <property type="match status" value="1"/>
</dbReference>